<comment type="caution">
    <text evidence="11">The sequence shown here is derived from an EMBL/GenBank/DDBJ whole genome shotgun (WGS) entry which is preliminary data.</text>
</comment>
<proteinExistence type="inferred from homology"/>
<evidence type="ECO:0000256" key="5">
    <source>
        <dbReference type="ARBA" id="ARBA00022729"/>
    </source>
</evidence>
<sequence>MSSNNLSGELSSFIQSSPSCNRHIFQILDLSDNQITGSLPDLSILSSLRSLGLSNNKLIGEMHKGIGLLHELEVLYIDRNSLEGTSDLSDNQIKGPLPDCWGHLNSLMSLDLSHNKLSGKIPPSLTTLFNLETLVLRNNNFIRELPSTLKNCSNLVILDMSDNLLSGLIPSWIGDSLRQLKILSLRLNHFFGTLPSYLCYLGQIHLLDVSENNLSGSIPTYVKNFTKIVDKSLDLEGLRNRHKSNRHYHFGIYEFNLFLTWKGQEYLFKNPELLLKSIDLSSNHLSGEIPIQFGQLLGLVSLNLSRNNLSGEIPSDIGNLNSLDFLDLSRNYLSGRIPSTLSQIDRLGVLDLSHNSLSGKIPLGTQLQSFDPSSFEANLDLCGKPLEKFCPGDETPIKPQGPAANDKDENSVFYGAFYMSIGIGIFTGFWGLIGSILLWKPWKNAYLKFLDKLTVKIVRCIR</sequence>
<dbReference type="Gene3D" id="3.80.10.10">
    <property type="entry name" value="Ribonuclease Inhibitor"/>
    <property type="match status" value="2"/>
</dbReference>
<evidence type="ECO:0000313" key="11">
    <source>
        <dbReference type="EMBL" id="CAL0326112.1"/>
    </source>
</evidence>
<keyword evidence="12" id="KW-1185">Reference proteome</keyword>
<dbReference type="FunFam" id="3.80.10.10:FF:000111">
    <property type="entry name" value="LRR receptor-like serine/threonine-protein kinase ERECTA"/>
    <property type="match status" value="1"/>
</dbReference>
<dbReference type="EMBL" id="CAXHTB010000019">
    <property type="protein sequence ID" value="CAL0326112.1"/>
    <property type="molecule type" value="Genomic_DNA"/>
</dbReference>
<dbReference type="PROSITE" id="PS51450">
    <property type="entry name" value="LRR"/>
    <property type="match status" value="1"/>
</dbReference>
<dbReference type="PRINTS" id="PR00019">
    <property type="entry name" value="LEURICHRPT"/>
</dbReference>
<dbReference type="InterPro" id="IPR032675">
    <property type="entry name" value="LRR_dom_sf"/>
</dbReference>
<protein>
    <submittedName>
        <fullName evidence="11">Uncharacterized protein</fullName>
    </submittedName>
</protein>
<comment type="similarity">
    <text evidence="2">Belongs to the RLP family.</text>
</comment>
<evidence type="ECO:0000256" key="2">
    <source>
        <dbReference type="ARBA" id="ARBA00009592"/>
    </source>
</evidence>
<name>A0AAV1XYP8_LUPLU</name>
<evidence type="ECO:0000256" key="1">
    <source>
        <dbReference type="ARBA" id="ARBA00004167"/>
    </source>
</evidence>
<dbReference type="InterPro" id="IPR003591">
    <property type="entry name" value="Leu-rich_rpt_typical-subtyp"/>
</dbReference>
<dbReference type="InterPro" id="IPR001611">
    <property type="entry name" value="Leu-rich_rpt"/>
</dbReference>
<keyword evidence="9" id="KW-0325">Glycoprotein</keyword>
<evidence type="ECO:0000256" key="3">
    <source>
        <dbReference type="ARBA" id="ARBA00022614"/>
    </source>
</evidence>
<keyword evidence="3" id="KW-0433">Leucine-rich repeat</keyword>
<dbReference type="GO" id="GO:0016020">
    <property type="term" value="C:membrane"/>
    <property type="evidence" value="ECO:0007669"/>
    <property type="project" value="UniProtKB-SubCell"/>
</dbReference>
<dbReference type="AlphaFoldDB" id="A0AAV1XYP8"/>
<keyword evidence="7 10" id="KW-1133">Transmembrane helix</keyword>
<evidence type="ECO:0000256" key="8">
    <source>
        <dbReference type="ARBA" id="ARBA00023136"/>
    </source>
</evidence>
<evidence type="ECO:0000256" key="6">
    <source>
        <dbReference type="ARBA" id="ARBA00022737"/>
    </source>
</evidence>
<evidence type="ECO:0000256" key="10">
    <source>
        <dbReference type="SAM" id="Phobius"/>
    </source>
</evidence>
<gene>
    <name evidence="11" type="ORF">LLUT_LOCUS27172</name>
</gene>
<keyword evidence="8 10" id="KW-0472">Membrane</keyword>
<dbReference type="FunFam" id="3.80.10.10:FF:000041">
    <property type="entry name" value="LRR receptor-like serine/threonine-protein kinase ERECTA"/>
    <property type="match status" value="1"/>
</dbReference>
<dbReference type="Proteomes" id="UP001497480">
    <property type="component" value="Unassembled WGS sequence"/>
</dbReference>
<organism evidence="11 12">
    <name type="scientific">Lupinus luteus</name>
    <name type="common">European yellow lupine</name>
    <dbReference type="NCBI Taxonomy" id="3873"/>
    <lineage>
        <taxon>Eukaryota</taxon>
        <taxon>Viridiplantae</taxon>
        <taxon>Streptophyta</taxon>
        <taxon>Embryophyta</taxon>
        <taxon>Tracheophyta</taxon>
        <taxon>Spermatophyta</taxon>
        <taxon>Magnoliopsida</taxon>
        <taxon>eudicotyledons</taxon>
        <taxon>Gunneridae</taxon>
        <taxon>Pentapetalae</taxon>
        <taxon>rosids</taxon>
        <taxon>fabids</taxon>
        <taxon>Fabales</taxon>
        <taxon>Fabaceae</taxon>
        <taxon>Papilionoideae</taxon>
        <taxon>50 kb inversion clade</taxon>
        <taxon>genistoids sensu lato</taxon>
        <taxon>core genistoids</taxon>
        <taxon>Genisteae</taxon>
        <taxon>Lupinus</taxon>
    </lineage>
</organism>
<feature type="transmembrane region" description="Helical" evidence="10">
    <location>
        <begin position="412"/>
        <end position="439"/>
    </location>
</feature>
<dbReference type="Pfam" id="PF13855">
    <property type="entry name" value="LRR_8"/>
    <property type="match status" value="1"/>
</dbReference>
<dbReference type="PANTHER" id="PTHR48065">
    <property type="entry name" value="OS10G0469600 PROTEIN"/>
    <property type="match status" value="1"/>
</dbReference>
<keyword evidence="4 10" id="KW-0812">Transmembrane</keyword>
<reference evidence="11 12" key="1">
    <citation type="submission" date="2024-03" db="EMBL/GenBank/DDBJ databases">
        <authorList>
            <person name="Martinez-Hernandez J."/>
        </authorList>
    </citation>
    <scope>NUCLEOTIDE SEQUENCE [LARGE SCALE GENOMIC DNA]</scope>
</reference>
<keyword evidence="5" id="KW-0732">Signal</keyword>
<dbReference type="SMART" id="SM00369">
    <property type="entry name" value="LRR_TYP"/>
    <property type="match status" value="5"/>
</dbReference>
<evidence type="ECO:0000256" key="7">
    <source>
        <dbReference type="ARBA" id="ARBA00022989"/>
    </source>
</evidence>
<dbReference type="Pfam" id="PF00560">
    <property type="entry name" value="LRR_1"/>
    <property type="match status" value="5"/>
</dbReference>
<dbReference type="PANTHER" id="PTHR48065:SF18">
    <property type="entry name" value="LRR RECEPTOR-LIKE KINASE FAMILY PROTEIN"/>
    <property type="match status" value="1"/>
</dbReference>
<evidence type="ECO:0000256" key="4">
    <source>
        <dbReference type="ARBA" id="ARBA00022692"/>
    </source>
</evidence>
<accession>A0AAV1XYP8</accession>
<comment type="subcellular location">
    <subcellularLocation>
        <location evidence="1">Membrane</location>
        <topology evidence="1">Single-pass membrane protein</topology>
    </subcellularLocation>
</comment>
<evidence type="ECO:0000256" key="9">
    <source>
        <dbReference type="ARBA" id="ARBA00023180"/>
    </source>
</evidence>
<dbReference type="SUPFAM" id="SSF52058">
    <property type="entry name" value="L domain-like"/>
    <property type="match status" value="2"/>
</dbReference>
<keyword evidence="6" id="KW-0677">Repeat</keyword>
<evidence type="ECO:0000313" key="12">
    <source>
        <dbReference type="Proteomes" id="UP001497480"/>
    </source>
</evidence>